<dbReference type="EMBL" id="BARW01029217">
    <property type="protein sequence ID" value="GAJ07073.1"/>
    <property type="molecule type" value="Genomic_DNA"/>
</dbReference>
<evidence type="ECO:0000313" key="1">
    <source>
        <dbReference type="EMBL" id="GAJ07073.1"/>
    </source>
</evidence>
<organism evidence="1">
    <name type="scientific">marine sediment metagenome</name>
    <dbReference type="NCBI Taxonomy" id="412755"/>
    <lineage>
        <taxon>unclassified sequences</taxon>
        <taxon>metagenomes</taxon>
        <taxon>ecological metagenomes</taxon>
    </lineage>
</organism>
<name>X1TP31_9ZZZZ</name>
<protein>
    <submittedName>
        <fullName evidence="1">Uncharacterized protein</fullName>
    </submittedName>
</protein>
<sequence>RKVVIAPSQRWWSNEDPISKDMITVQLTPLPKVIIGQFSARISSAENVALIQLTGDRILEALKSVKVQLSSELKQLLVFMPDPEIYGAMKLPAHYSIQDYTENCIMGWKEYLTTLKRQNSFCIVKLGLFKEPPYFGASFVDWQKPHGKIHVSPYVWSTKSEDCPGYELEWLGPQPPAVYKKYVIGLDSLNAHTSNLI</sequence>
<accession>X1TP31</accession>
<feature type="non-terminal residue" evidence="1">
    <location>
        <position position="1"/>
    </location>
</feature>
<reference evidence="1" key="1">
    <citation type="journal article" date="2014" name="Front. Microbiol.">
        <title>High frequency of phylogenetically diverse reductive dehalogenase-homologous genes in deep subseafloor sedimentary metagenomes.</title>
        <authorList>
            <person name="Kawai M."/>
            <person name="Futagami T."/>
            <person name="Toyoda A."/>
            <person name="Takaki Y."/>
            <person name="Nishi S."/>
            <person name="Hori S."/>
            <person name="Arai W."/>
            <person name="Tsubouchi T."/>
            <person name="Morono Y."/>
            <person name="Uchiyama I."/>
            <person name="Ito T."/>
            <person name="Fujiyama A."/>
            <person name="Inagaki F."/>
            <person name="Takami H."/>
        </authorList>
    </citation>
    <scope>NUCLEOTIDE SEQUENCE</scope>
    <source>
        <strain evidence="1">Expedition CK06-06</strain>
    </source>
</reference>
<dbReference type="AlphaFoldDB" id="X1TP31"/>
<proteinExistence type="predicted"/>
<gene>
    <name evidence="1" type="ORF">S12H4_47008</name>
</gene>
<comment type="caution">
    <text evidence="1">The sequence shown here is derived from an EMBL/GenBank/DDBJ whole genome shotgun (WGS) entry which is preliminary data.</text>
</comment>